<keyword evidence="12" id="KW-0597">Phosphoprotein</keyword>
<evidence type="ECO:0000259" key="39">
    <source>
        <dbReference type="PROSITE" id="PS51744"/>
    </source>
</evidence>
<dbReference type="InterPro" id="IPR043128">
    <property type="entry name" value="Rev_trsase/Diguanyl_cyclase"/>
</dbReference>
<feature type="compositionally biased region" description="Polar residues" evidence="34">
    <location>
        <begin position="3151"/>
        <end position="3166"/>
    </location>
</feature>
<dbReference type="PRINTS" id="PR00966">
    <property type="entry name" value="NIAPOTYPTASE"/>
</dbReference>
<dbReference type="InterPro" id="IPR043502">
    <property type="entry name" value="DNA/RNA_pol_sf"/>
</dbReference>
<dbReference type="Pfam" id="PF00680">
    <property type="entry name" value="RdRP_1"/>
    <property type="match status" value="1"/>
</dbReference>
<feature type="active site" description="For helper component proteinase activity" evidence="32">
    <location>
        <position position="964"/>
    </location>
</feature>
<evidence type="ECO:0000256" key="21">
    <source>
        <dbReference type="ARBA" id="ARBA00022801"/>
    </source>
</evidence>
<evidence type="ECO:0000256" key="29">
    <source>
        <dbReference type="ARBA" id="ARBA00029422"/>
    </source>
</evidence>
<evidence type="ECO:0000256" key="23">
    <source>
        <dbReference type="ARBA" id="ARBA00022807"/>
    </source>
</evidence>
<dbReference type="InterPro" id="IPR031159">
    <property type="entry name" value="HC_PRO_CPD_dom"/>
</dbReference>
<keyword evidence="13" id="KW-0167">Capsid protein</keyword>
<organism evidence="41">
    <name type="scientific">Sweet potato virus 2</name>
    <dbReference type="NCBI Taxonomy" id="453050"/>
    <lineage>
        <taxon>Viruses</taxon>
        <taxon>Riboviria</taxon>
        <taxon>Orthornavirae</taxon>
        <taxon>Pisuviricota</taxon>
        <taxon>Stelpaviricetes</taxon>
        <taxon>Patatavirales</taxon>
        <taxon>Potyviridae</taxon>
        <taxon>Potyvirus</taxon>
        <taxon>Potyvirus duobatatae</taxon>
    </lineage>
</organism>
<dbReference type="InterPro" id="IPR011545">
    <property type="entry name" value="DEAD/DEAH_box_helicase_dom"/>
</dbReference>
<evidence type="ECO:0000256" key="6">
    <source>
        <dbReference type="ARBA" id="ARBA00020107"/>
    </source>
</evidence>
<dbReference type="GO" id="GO:0003723">
    <property type="term" value="F:RNA binding"/>
    <property type="evidence" value="ECO:0007669"/>
    <property type="project" value="InterPro"/>
</dbReference>
<dbReference type="Pfam" id="PF01577">
    <property type="entry name" value="Peptidase_S30"/>
    <property type="match status" value="1"/>
</dbReference>
<dbReference type="SUPFAM" id="SSF52540">
    <property type="entry name" value="P-loop containing nucleoside triphosphate hydrolases"/>
    <property type="match status" value="2"/>
</dbReference>
<dbReference type="Gene3D" id="3.90.70.150">
    <property type="entry name" value="Helper component proteinase"/>
    <property type="match status" value="1"/>
</dbReference>
<feature type="domain" description="Peptidase C6" evidence="39">
    <location>
        <begin position="956"/>
        <end position="1078"/>
    </location>
</feature>
<keyword evidence="21" id="KW-0378">Hydrolase</keyword>
<evidence type="ECO:0000256" key="16">
    <source>
        <dbReference type="ARBA" id="ARBA00022632"/>
    </source>
</evidence>
<dbReference type="SMART" id="SM00487">
    <property type="entry name" value="DEXDc"/>
    <property type="match status" value="1"/>
</dbReference>
<feature type="domain" description="RdRp catalytic" evidence="35">
    <location>
        <begin position="2856"/>
        <end position="2980"/>
    </location>
</feature>
<keyword evidence="25" id="KW-0946">Virion</keyword>
<reference evidence="41" key="1">
    <citation type="submission" date="2019-04" db="EMBL/GenBank/DDBJ databases">
        <title>Diversity of sweet potato viruses in China.</title>
        <authorList>
            <person name="Qin Y."/>
            <person name="Zhang Z."/>
            <person name="Qiao Q."/>
            <person name="Wang Y."/>
            <person name="Zhang D."/>
            <person name="Wang S."/>
            <person name="Tian Y."/>
        </authorList>
    </citation>
    <scope>NUCLEOTIDE SEQUENCE</scope>
    <source>
        <strain evidence="41">Yu-17-47</strain>
    </source>
</reference>
<proteinExistence type="inferred from homology"/>
<evidence type="ECO:0000256" key="22">
    <source>
        <dbReference type="ARBA" id="ARBA00022806"/>
    </source>
</evidence>
<dbReference type="Pfam" id="PF00271">
    <property type="entry name" value="Helicase_C"/>
    <property type="match status" value="1"/>
</dbReference>
<dbReference type="InterPro" id="IPR009003">
    <property type="entry name" value="Peptidase_S1_PA"/>
</dbReference>
<dbReference type="InterPro" id="IPR042308">
    <property type="entry name" value="HC_PRO_CPD_sf"/>
</dbReference>
<evidence type="ECO:0000256" key="17">
    <source>
        <dbReference type="ARBA" id="ARBA00022670"/>
    </source>
</evidence>
<dbReference type="CDD" id="cd23175">
    <property type="entry name" value="ps-ssRNAv_Potyviridae_RdRp"/>
    <property type="match status" value="1"/>
</dbReference>
<comment type="function">
    <text evidence="29">Has helicase activity. It may be involved in replication.</text>
</comment>
<feature type="compositionally biased region" description="Basic and acidic residues" evidence="34">
    <location>
        <begin position="3141"/>
        <end position="3150"/>
    </location>
</feature>
<comment type="subcellular location">
    <subcellularLocation>
        <location evidence="30">Host cytoplasmic vesicle</location>
    </subcellularLocation>
    <subcellularLocation>
        <location evidence="3">Host nucleus</location>
    </subcellularLocation>
    <subcellularLocation>
        <location evidence="4">Virion</location>
    </subcellularLocation>
</comment>
<keyword evidence="19" id="KW-0548">Nucleotidyltransferase</keyword>
<dbReference type="Pfam" id="PF00767">
    <property type="entry name" value="Poty_coat"/>
    <property type="match status" value="1"/>
</dbReference>
<evidence type="ECO:0000256" key="14">
    <source>
        <dbReference type="ARBA" id="ARBA00022562"/>
    </source>
</evidence>
<evidence type="ECO:0000256" key="18">
    <source>
        <dbReference type="ARBA" id="ARBA00022679"/>
    </source>
</evidence>
<dbReference type="InterPro" id="IPR013648">
    <property type="entry name" value="PP_Potyviridae"/>
</dbReference>
<accession>A0A5Q0LSJ5</accession>
<evidence type="ECO:0000256" key="11">
    <source>
        <dbReference type="ARBA" id="ARBA00022520"/>
    </source>
</evidence>
<dbReference type="PANTHER" id="PTHR43519">
    <property type="entry name" value="ATP-DEPENDENT RNA HELICASE HRPB"/>
    <property type="match status" value="1"/>
</dbReference>
<keyword evidence="7" id="KW-0941">Suppressor of RNA silencing</keyword>
<evidence type="ECO:0000256" key="20">
    <source>
        <dbReference type="ARBA" id="ARBA00022741"/>
    </source>
</evidence>
<dbReference type="InterPro" id="IPR001456">
    <property type="entry name" value="HC-pro"/>
</dbReference>
<comment type="catalytic activity">
    <reaction evidence="1">
        <text>Hydrolyzes glutaminyl bonds, and activity is further restricted by preferences for the amino acids in P6 - P1' that vary with the species of potyvirus, e.g. Glu-Xaa-Xaa-Tyr-Xaa-Gln-|-(Ser or Gly) for the enzyme from tobacco etch virus. The natural substrate is the viral polyprotein, but other proteins and oligopeptides containing the appropriate consensus sequence are also cleaved.</text>
        <dbReference type="EC" id="3.4.22.44"/>
    </reaction>
</comment>
<evidence type="ECO:0000256" key="1">
    <source>
        <dbReference type="ARBA" id="ARBA00000785"/>
    </source>
</evidence>
<keyword evidence="27" id="KW-0899">Viral immunoevasion</keyword>
<dbReference type="InterPro" id="IPR027417">
    <property type="entry name" value="P-loop_NTPase"/>
</dbReference>
<keyword evidence="17" id="KW-0645">Protease</keyword>
<dbReference type="PROSITE" id="PS51192">
    <property type="entry name" value="HELICASE_ATP_BIND_1"/>
    <property type="match status" value="1"/>
</dbReference>
<evidence type="ECO:0000259" key="38">
    <source>
        <dbReference type="PROSITE" id="PS51436"/>
    </source>
</evidence>
<dbReference type="PROSITE" id="PS51744">
    <property type="entry name" value="HC_PRO_CPD"/>
    <property type="match status" value="1"/>
</dbReference>
<evidence type="ECO:0000256" key="24">
    <source>
        <dbReference type="ARBA" id="ARBA00022840"/>
    </source>
</evidence>
<dbReference type="InterPro" id="IPR043504">
    <property type="entry name" value="Peptidase_S1_PA_chymotrypsin"/>
</dbReference>
<dbReference type="GO" id="GO:0019029">
    <property type="term" value="C:helical viral capsid"/>
    <property type="evidence" value="ECO:0007669"/>
    <property type="project" value="UniProtKB-KW"/>
</dbReference>
<evidence type="ECO:0000256" key="26">
    <source>
        <dbReference type="ARBA" id="ARBA00022953"/>
    </source>
</evidence>
<evidence type="ECO:0000256" key="9">
    <source>
        <dbReference type="ARBA" id="ARBA00022488"/>
    </source>
</evidence>
<keyword evidence="26" id="KW-0693">Viral RNA replication</keyword>
<evidence type="ECO:0000256" key="4">
    <source>
        <dbReference type="ARBA" id="ARBA00004328"/>
    </source>
</evidence>
<evidence type="ECO:0000256" key="28">
    <source>
        <dbReference type="ARBA" id="ARBA00029405"/>
    </source>
</evidence>
<evidence type="ECO:0000256" key="32">
    <source>
        <dbReference type="PROSITE-ProRule" id="PRU01080"/>
    </source>
</evidence>
<keyword evidence="15" id="KW-0945">Host-virus interaction</keyword>
<dbReference type="InterPro" id="IPR007094">
    <property type="entry name" value="RNA-dir_pol_PSvirus"/>
</dbReference>
<dbReference type="Pfam" id="PF13608">
    <property type="entry name" value="Potyvirid-P3"/>
    <property type="match status" value="1"/>
</dbReference>
<evidence type="ECO:0000256" key="30">
    <source>
        <dbReference type="ARBA" id="ARBA00034108"/>
    </source>
</evidence>
<sequence>MACVTNGTAFARKKKMTWKECCNKWGRAAMEQQQGKGSAYTTEVSRDQLAANIFAFIPTTEWHSYYVARVGLSANALKLKYAISFGEKYEHGATFNRCPECDCAIDEHYCDECEIRFKKADDNIIKNMNETAKVLGGWNNYYAATWKQFEAAKYDMEQIAPTAGMLERRAKEAEKLLGKKAKRHEIAEVQQLWEEFEAAKELEAEEETFFEHEASLSSIPEPTTYEEAFPQLKVTSDVSTNMSQASEIVEDNLGFFFGEIPAKIALPTIPILEILPAAPILNLNGELNDIAEVKQPEVIDEVCVTTQPKETDIIQSGLKKYKLINGKFQKVKKVPKTLYPWGDRETTPGKAQHAMVTKWVRKKMSEEADKEKKIWSAWEHTKKQQLEKRSDLKVKWRYGMFRLVKKTRKDNQRQRQKQRALLEQKKLEMMPQQIVSTISIGGGLAPSHMEEATQKSGMIFCTPSMKKRKLFKPLVISNGSLDNLTQAVLKIACKKEMNVEFIGKRVIKGDYTHKENVRHLRLQLKHMKGLRHSIDLRIPSDQQALIVKAARVAAWKKIYNTQNVVKGMSGFVLNPQRLQGKTGHAPQGIFVVRGAFKGVLYDARMKIGRSILPYMEQFSHTDVAQKFWKGFDKMFLPNRPEERSHVCVADLDVSRCGEMAALTCQVIQPCVKITCTQCFTHLNELSDRAYKELLKSRVLKIVPQIRAHYPEFSFMADFLERFGRVASLANENYEAFSENRRLIGDRNEQPFSSLNKLNNYLVKGGSLTGEEFSEASDCLRELVRYHNNRTENIKKGSLEQFRNKISQRSHFNASLMCDNQLDKNGNFIWGERGYHAKRFFANYFDIVEPKDGYTKYIQRKNPNGSRELAINNLIVSTNFERMRELMEGIPVKKHPLSKQCVSMRNGNFVYVCSCVTLNDGQPQESDLKLPTRNHLVIGNAGDPKYVDLPTEVSEKLYIAKEGFCYVNIFLAMLVNVRESEAKDFTKRVRDIVVQKLGKWPTMIDVATACCLLAVFHPEVQDAELPRILVDHTTKTMHVIDSYGSKNTGYHILKANTVNQLMQFASDSLDSEMKYYVVGGHAHTSSFERSSIKMIIKGVYKPAIMREILETDPYMLLMAILSPTVLRALHTSGSLERALEYWINSDQDVVTVIMIVKTLAQRVSVARTLTTQMQVVQSYATELTGYIHQTRRASIAAVVAFRTLQHLKNKQNADGVLVQQGFQNMVERETLETLEKKYAQDLKQQWCALSLLQKCYYMLQCMKQCRRTHESGISMRTTERVGVYIAYPSQFLGSAIAIARLSRDQILNILTESRLKVKLFIFDKALAMMRYGVPDVIRMANILIIITILYEVATRLRRLLQDHLKYRAAYMQDADDEDFARLKDLYVESIKSDGTLPTVGEFLEIVNERAPELNKCAAESIAFARENVVHQAKSSAEAKYERIIAMIALFMMVFDAERSDCVYKILNKLRTLTNIAQQDVHHQSLDDIKDEFNEKRMTIDFELDSDTQSVSSLTDTTFAKWWSNQLAMNNVIPHYRTEGHFMEFTRANASAVAHEIATSHHKDILIRGAVGSGKSTGLPFNLMRKGAVLLVEPTRPLAENVCKQLRGDPFNLSPTLKMRGLSVFGSSPITIMTSGYALHYLANNVHCIANYQFIIFDECHVNDASAMAFRCLLHEHAFAGKILKVSATPPGREVEFTTQHPVKVLVEESISFSDFVAAQGTGQNADVVARGDNILVYVASYNDVDNLSKLLLERGHRVTKVDGRTMKVGSVEIATYGTSKQKHFIVATNIIENGVTLDIDVVVDFGRKVSPSLDTDCRQILAGQVPITYGERIQRLGRVGRVKPGCALRIGWTEKGLVDIPALVATEAALLCFTYGLPVMTHNVSTALLSGCTVRQARTMQHFELSPYFTVDLVRHDGTMHPMIHNLLKKYKLRDSEISLSKMALPVGQSTRWMTVREYNRCARAMSLDEDIKIPFLMNGIPDSLYSELWDIVQKYRGDVGFGRITSNNAGKIAYTLKTDFTALPRTVKIIEELIEGEMAKQEYFRSVSANACSSSNISLASALNAIKARYAKDHTAENIAVLQAAKAQIIELKNLDLDGSFMSMSDRAVESYVKEYSASSCVQHQNKEAIVKHLNLKGIWNKSLITQDLVVMGGVFVGGLYLMYESFKDGENTKVSHQGYNKRQRQKLKFRETRDQKLGREVYGDDGTIEHYFGTAYTKKGKTKGSKRGMGAKNRRFTNMYGYDPSDYSFVRFVDPLTGHTLDENIYADIELVQEHFGEIRRAYMAEDMLEPQKIISMPGIQAYYMSNAADKALKVDMTPHNPLKICETSNTIAGFPEQESILRQTGKPEIIKSVEVPKVNEYTPDTVLHESKSLFRGLRDYNPIASVICQITNESDGHVSSTYGVGYGCMIIANQHLFKRNNGTLLIKSRAGEFRIQNSTTLKMKPCVGRDVILLQMPKDFPPFPRRLKFRQPEKGERVCMVGSNFQEKSISSVISESSVIHPVDGAHFWKHWIDTKDGQCGLPIVSTKDGSILGIHSLAGSSNTTNFFTDFPEGFVVEFLENAHNLDWTKAWKYNPVGVLWGSLKLTDSQPEPIFKAQKLISDLNSMQVYAQSYDGKWLFSALNGNLKAVGESPSQLVTKHVVKGKCPMFELYLQNDEEAAKFFKPLMGAYQKSMLNKEAYKKDLFKYAEVTDVGLVDCDIFEKALNSVIQLLERHQFGTCVYITDEDEIIDSLNMKAAVGALYSGKKKEYFQELGQKEREDILRASCLRLYLGKLGVWNGSLKAELRPLEKVQANKTRTFTAAPLDTLLAGKVCVDAFNNRFYDLHIQCPWSVGMTKFYGGWDELLTALPDGWKYCDADGSQFDSSLSPYLINAVLQLRLHFMEEWDIGEQMLKNLYTEIVYTPILTPDGTIIKKHKGNNSGQPSTVVDNTLMVILAMYYSLHAEGYSMIEAESVCKFFVNGDDLLIAVHPEHESILDKLQSHFKQLGLKYTFDDRHDDKSSLWFMSHQGIKRDNMYIPKLEKERIVSILEWDRAREPVHRMEAICAAMVEAWGYDDLVHEIRKFYKWLLDQAPYSDLAKNGGAPYIAEVALRRLYTSVAPDQSELERYLAAIMEEPEFDEEDANVYHQADETIIDTGKVEAKKNRNTEGTPPQTNTPIQPSPSDKGKEVISTKGGEITRTPEHDRDINTGTLGTFQVPRLRAIPTKIRLPLVKSGAALNLDHLLVYKPSQLDITNAKATRSQFNQWYEGVKNAYEVDDQQMSILMNGLVVWCIENGTSPNINGDWVMMDGDTQVSYPIKPLIDFAAPTFRQIMKHFSDVAEAYIQMRNAEQPYMPRYGLQRNLTDMSLARYAFDFYEVTSRTPIRAKEAYFQMKAAALTNTHHRLFGLDGNVSTTEENTERHTATDVDRNIHTLLGMRGIH</sequence>
<dbReference type="Gene3D" id="2.40.10.10">
    <property type="entry name" value="Trypsin-like serine proteases"/>
    <property type="match status" value="2"/>
</dbReference>
<evidence type="ECO:0000256" key="3">
    <source>
        <dbReference type="ARBA" id="ARBA00004147"/>
    </source>
</evidence>
<evidence type="ECO:0000256" key="34">
    <source>
        <dbReference type="SAM" id="MobiDB-lite"/>
    </source>
</evidence>
<feature type="domain" description="Peptidase S30" evidence="40">
    <location>
        <begin position="475"/>
        <end position="618"/>
    </location>
</feature>
<dbReference type="Pfam" id="PF00270">
    <property type="entry name" value="DEAD"/>
    <property type="match status" value="1"/>
</dbReference>
<evidence type="ECO:0000256" key="2">
    <source>
        <dbReference type="ARBA" id="ARBA00001848"/>
    </source>
</evidence>
<evidence type="ECO:0000256" key="33">
    <source>
        <dbReference type="RuleBase" id="RU003351"/>
    </source>
</evidence>
<keyword evidence="18" id="KW-0808">Transferase</keyword>
<keyword evidence="14" id="KW-1048">Host nucleus</keyword>
<evidence type="ECO:0000313" key="41">
    <source>
        <dbReference type="EMBL" id="QFZ79302.1"/>
    </source>
</evidence>
<comment type="similarity">
    <text evidence="5 33">Belongs to the potyviridae genome polyprotein family.</text>
</comment>
<evidence type="ECO:0000256" key="5">
    <source>
        <dbReference type="ARBA" id="ARBA00006064"/>
    </source>
</evidence>
<keyword evidence="23" id="KW-0788">Thiol protease</keyword>
<keyword evidence="11" id="KW-0191">Covalent protein-RNA linkage</keyword>
<dbReference type="GO" id="GO:0004197">
    <property type="term" value="F:cysteine-type endopeptidase activity"/>
    <property type="evidence" value="ECO:0007669"/>
    <property type="project" value="InterPro"/>
</dbReference>
<dbReference type="PROSITE" id="PS51194">
    <property type="entry name" value="HELICASE_CTER"/>
    <property type="match status" value="1"/>
</dbReference>
<keyword evidence="24" id="KW-0067">ATP-binding</keyword>
<dbReference type="InterPro" id="IPR014001">
    <property type="entry name" value="Helicase_ATP-bd"/>
</dbReference>
<dbReference type="Pfam" id="PF08440">
    <property type="entry name" value="Poty_PP"/>
    <property type="match status" value="1"/>
</dbReference>
<protein>
    <recommendedName>
        <fullName evidence="6">Genome polyprotein</fullName>
    </recommendedName>
</protein>
<evidence type="ECO:0000256" key="25">
    <source>
        <dbReference type="ARBA" id="ARBA00022844"/>
    </source>
</evidence>
<keyword evidence="16" id="KW-1090">Inhibition of host innate immune response by virus</keyword>
<evidence type="ECO:0000256" key="15">
    <source>
        <dbReference type="ARBA" id="ARBA00022581"/>
    </source>
</evidence>
<dbReference type="GO" id="GO:0044161">
    <property type="term" value="C:host cell cytoplasmic vesicle"/>
    <property type="evidence" value="ECO:0007669"/>
    <property type="project" value="UniProtKB-SubCell"/>
</dbReference>
<dbReference type="Pfam" id="PF00851">
    <property type="entry name" value="Peptidase_C6"/>
    <property type="match status" value="1"/>
</dbReference>
<dbReference type="Pfam" id="PF00863">
    <property type="entry name" value="Peptidase_C4"/>
    <property type="match status" value="1"/>
</dbReference>
<keyword evidence="22" id="KW-0347">Helicase</keyword>
<keyword evidence="8" id="KW-0696">RNA-directed RNA polymerase</keyword>
<comment type="function">
    <text evidence="28">Involved in aphid transmission, cell-to-cell and systemis movement, encapsidation of the viral RNA and in the regulation of viral RNA amplification.</text>
</comment>
<evidence type="ECO:0000256" key="12">
    <source>
        <dbReference type="ARBA" id="ARBA00022553"/>
    </source>
</evidence>
<evidence type="ECO:0000259" key="40">
    <source>
        <dbReference type="PROSITE" id="PS51871"/>
    </source>
</evidence>
<dbReference type="InterPro" id="IPR001205">
    <property type="entry name" value="RNA-dir_pol_C"/>
</dbReference>
<dbReference type="PROSITE" id="PS51871">
    <property type="entry name" value="PV_P1_PRO"/>
    <property type="match status" value="1"/>
</dbReference>
<keyword evidence="10" id="KW-1139">Helical capsid protein</keyword>
<evidence type="ECO:0000256" key="19">
    <source>
        <dbReference type="ARBA" id="ARBA00022695"/>
    </source>
</evidence>
<evidence type="ECO:0000256" key="13">
    <source>
        <dbReference type="ARBA" id="ARBA00022561"/>
    </source>
</evidence>
<dbReference type="InterPro" id="IPR001650">
    <property type="entry name" value="Helicase_C-like"/>
</dbReference>
<evidence type="ECO:0000256" key="31">
    <source>
        <dbReference type="ARBA" id="ARBA00045403"/>
    </source>
</evidence>
<keyword evidence="20" id="KW-0547">Nucleotide-binding</keyword>
<keyword evidence="9" id="KW-1036">Host cytoplasmic vesicle</keyword>
<dbReference type="GO" id="GO:0005524">
    <property type="term" value="F:ATP binding"/>
    <property type="evidence" value="ECO:0007669"/>
    <property type="project" value="UniProtKB-KW"/>
</dbReference>
<dbReference type="PANTHER" id="PTHR43519:SF1">
    <property type="entry name" value="ATP-DEPENDENT RNA HELICASE HRPB"/>
    <property type="match status" value="1"/>
</dbReference>
<evidence type="ECO:0000259" key="36">
    <source>
        <dbReference type="PROSITE" id="PS51192"/>
    </source>
</evidence>
<comment type="catalytic activity">
    <reaction evidence="2">
        <text>Hydrolyzes a Gly-|-Gly bond at its own C-terminus, commonly in the sequence -Tyr-Xaa-Val-Gly-|-Gly, in the processing of the potyviral polyprotein.</text>
        <dbReference type="EC" id="3.4.22.45"/>
    </reaction>
</comment>
<dbReference type="InterPro" id="IPR001730">
    <property type="entry name" value="Potyv_NIa-pro_dom"/>
</dbReference>
<evidence type="ECO:0000256" key="10">
    <source>
        <dbReference type="ARBA" id="ARBA00022497"/>
    </source>
</evidence>
<dbReference type="GO" id="GO:0042025">
    <property type="term" value="C:host cell nucleus"/>
    <property type="evidence" value="ECO:0007669"/>
    <property type="project" value="UniProtKB-SubCell"/>
</dbReference>
<dbReference type="EMBL" id="MK778808">
    <property type="protein sequence ID" value="QFZ79302.1"/>
    <property type="molecule type" value="Genomic_RNA"/>
</dbReference>
<feature type="region of interest" description="Disordered" evidence="34">
    <location>
        <begin position="3141"/>
        <end position="3194"/>
    </location>
</feature>
<dbReference type="GO" id="GO:0006508">
    <property type="term" value="P:proteolysis"/>
    <property type="evidence" value="ECO:0007669"/>
    <property type="project" value="UniProtKB-KW"/>
</dbReference>
<dbReference type="Gene3D" id="3.40.50.300">
    <property type="entry name" value="P-loop containing nucleotide triphosphate hydrolases"/>
    <property type="match status" value="2"/>
</dbReference>
<name>A0A5Q0LSJ5_9POTV</name>
<dbReference type="Gene3D" id="3.30.70.270">
    <property type="match status" value="1"/>
</dbReference>
<feature type="active site" description="For helper component proteinase activity" evidence="32">
    <location>
        <position position="1037"/>
    </location>
</feature>
<evidence type="ECO:0000259" key="37">
    <source>
        <dbReference type="PROSITE" id="PS51194"/>
    </source>
</evidence>
<dbReference type="GO" id="GO:0016818">
    <property type="term" value="F:hydrolase activity, acting on acid anhydrides, in phosphorus-containing anhydrides"/>
    <property type="evidence" value="ECO:0007669"/>
    <property type="project" value="InterPro"/>
</dbReference>
<dbReference type="PROSITE" id="PS50507">
    <property type="entry name" value="RDRP_SSRNA_POS"/>
    <property type="match status" value="1"/>
</dbReference>
<evidence type="ECO:0000259" key="35">
    <source>
        <dbReference type="PROSITE" id="PS50507"/>
    </source>
</evidence>
<dbReference type="GO" id="GO:0003968">
    <property type="term" value="F:RNA-directed RNA polymerase activity"/>
    <property type="evidence" value="ECO:0007669"/>
    <property type="project" value="UniProtKB-KW"/>
</dbReference>
<feature type="domain" description="Peptidase C4" evidence="38">
    <location>
        <begin position="2372"/>
        <end position="2590"/>
    </location>
</feature>
<feature type="domain" description="Helicase C-terminal" evidence="37">
    <location>
        <begin position="1719"/>
        <end position="1884"/>
    </location>
</feature>
<dbReference type="PROSITE" id="PS51436">
    <property type="entry name" value="POTYVIRUS_NIA_PRO"/>
    <property type="match status" value="1"/>
</dbReference>
<comment type="function">
    <text evidence="31">Mediates the cap-independent, EIF4E-dependent translation of viral genomic RNAs. Binds to the cap-binding site of host EIF4E and thus interferes with the host EIF4E-dependent mRNA export and translation. VPg-RNA directly binds EIF4E and is a template for transcription. Also forms trimeric complexes with EIF4E-EIF4G, which are templates for translation.</text>
</comment>
<evidence type="ECO:0000256" key="8">
    <source>
        <dbReference type="ARBA" id="ARBA00022484"/>
    </source>
</evidence>
<dbReference type="SUPFAM" id="SSF50494">
    <property type="entry name" value="Trypsin-like serine proteases"/>
    <property type="match status" value="1"/>
</dbReference>
<dbReference type="GO" id="GO:0006351">
    <property type="term" value="P:DNA-templated transcription"/>
    <property type="evidence" value="ECO:0007669"/>
    <property type="project" value="InterPro"/>
</dbReference>
<dbReference type="GO" id="GO:0039694">
    <property type="term" value="P:viral RNA genome replication"/>
    <property type="evidence" value="ECO:0007669"/>
    <property type="project" value="InterPro"/>
</dbReference>
<dbReference type="InterPro" id="IPR039560">
    <property type="entry name" value="Potyvirid-P3"/>
</dbReference>
<dbReference type="GO" id="GO:0004386">
    <property type="term" value="F:helicase activity"/>
    <property type="evidence" value="ECO:0007669"/>
    <property type="project" value="UniProtKB-KW"/>
</dbReference>
<dbReference type="SMART" id="SM00490">
    <property type="entry name" value="HELICc"/>
    <property type="match status" value="1"/>
</dbReference>
<dbReference type="InterPro" id="IPR001592">
    <property type="entry name" value="Poty_coat"/>
</dbReference>
<dbReference type="SUPFAM" id="SSF56672">
    <property type="entry name" value="DNA/RNA polymerases"/>
    <property type="match status" value="1"/>
</dbReference>
<feature type="domain" description="Helicase ATP-binding" evidence="36">
    <location>
        <begin position="1554"/>
        <end position="1706"/>
    </location>
</feature>
<evidence type="ECO:0000256" key="27">
    <source>
        <dbReference type="ARBA" id="ARBA00023280"/>
    </source>
</evidence>
<dbReference type="GO" id="GO:0005198">
    <property type="term" value="F:structural molecule activity"/>
    <property type="evidence" value="ECO:0007669"/>
    <property type="project" value="InterPro"/>
</dbReference>
<evidence type="ECO:0000256" key="7">
    <source>
        <dbReference type="ARBA" id="ARBA00022463"/>
    </source>
</evidence>
<dbReference type="InterPro" id="IPR002540">
    <property type="entry name" value="Pept_S30_P1_potyvir"/>
</dbReference>
<dbReference type="GO" id="GO:0052170">
    <property type="term" value="P:symbiont-mediated suppression of host innate immune response"/>
    <property type="evidence" value="ECO:0007669"/>
    <property type="project" value="UniProtKB-KW"/>
</dbReference>